<keyword evidence="1" id="KW-0175">Coiled coil</keyword>
<dbReference type="Proteomes" id="UP000575898">
    <property type="component" value="Unassembled WGS sequence"/>
</dbReference>
<evidence type="ECO:0000313" key="3">
    <source>
        <dbReference type="Proteomes" id="UP000575898"/>
    </source>
</evidence>
<evidence type="ECO:0000256" key="1">
    <source>
        <dbReference type="SAM" id="Coils"/>
    </source>
</evidence>
<accession>A0A840MQ16</accession>
<proteinExistence type="predicted"/>
<evidence type="ECO:0000313" key="2">
    <source>
        <dbReference type="EMBL" id="MBB5019147.1"/>
    </source>
</evidence>
<reference evidence="2 3" key="1">
    <citation type="submission" date="2020-08" db="EMBL/GenBank/DDBJ databases">
        <title>Genomic Encyclopedia of Type Strains, Phase IV (KMG-IV): sequencing the most valuable type-strain genomes for metagenomic binning, comparative biology and taxonomic classification.</title>
        <authorList>
            <person name="Goeker M."/>
        </authorList>
    </citation>
    <scope>NUCLEOTIDE SEQUENCE [LARGE SCALE GENOMIC DNA]</scope>
    <source>
        <strain evidence="2 3">DSM 27165</strain>
    </source>
</reference>
<dbReference type="EMBL" id="JACHHY010000014">
    <property type="protein sequence ID" value="MBB5019147.1"/>
    <property type="molecule type" value="Genomic_DNA"/>
</dbReference>
<keyword evidence="3" id="KW-1185">Reference proteome</keyword>
<dbReference type="RefSeq" id="WP_184039501.1">
    <property type="nucleotide sequence ID" value="NZ_JACHHY010000014.1"/>
</dbReference>
<sequence length="464" mass="48388">MADPKTLVEFATQWRDEQKTQSTQAASAVSAAQSQVTAAQASLSMARGELSASTDQLVAIRTQLGKIPMPADGEPLLVALREAIATQRAKAAAVTSAELAAGLAQATLTSAQLRLERLTKALASAESELAAATAAKNKRQAALDALAASPVADVKQAATDALASADYTAAKQRIKDSLPATLLARVTERAGLATGLADRQAALADAVLALADTESEVTTLAGDKLTRLTRALDQAERNLMLYTSRATADLASAVANLSYLANTGNNVLTPQQKAHLNDAALSADRNSAAQAESERDVAAVALADALKVLQGERAKVLAADPAADLTALEADGTSDLGKAKTAWQVAKDTLDKAGTGKEVLYTSAMRATMTEWQASVPDALWADLSRWLDADAALARLKGATTALTSAVKNTEKELVLALIDDAKRRRRQAWLVDALAARQGAVAEGTKRQSELRGHALRGILTV</sequence>
<protein>
    <submittedName>
        <fullName evidence="2">Uncharacterized protein</fullName>
    </submittedName>
</protein>
<name>A0A840MQ16_9PROT</name>
<feature type="coiled-coil region" evidence="1">
    <location>
        <begin position="108"/>
        <end position="135"/>
    </location>
</feature>
<dbReference type="AlphaFoldDB" id="A0A840MQ16"/>
<organism evidence="2 3">
    <name type="scientific">Chitinivorax tropicus</name>
    <dbReference type="NCBI Taxonomy" id="714531"/>
    <lineage>
        <taxon>Bacteria</taxon>
        <taxon>Pseudomonadati</taxon>
        <taxon>Pseudomonadota</taxon>
        <taxon>Betaproteobacteria</taxon>
        <taxon>Chitinivorax</taxon>
    </lineage>
</organism>
<gene>
    <name evidence="2" type="ORF">HNQ59_002445</name>
</gene>
<comment type="caution">
    <text evidence="2">The sequence shown here is derived from an EMBL/GenBank/DDBJ whole genome shotgun (WGS) entry which is preliminary data.</text>
</comment>